<name>A0A0C3FAP4_PILCF</name>
<keyword evidence="3" id="KW-1185">Reference proteome</keyword>
<feature type="transmembrane region" description="Helical" evidence="1">
    <location>
        <begin position="106"/>
        <end position="130"/>
    </location>
</feature>
<sequence>MDGCVASTLDQSTKGQLATEYLNVDASNKLQTKATQTKTGLIVVTYGQLSPSKINPNQCSLECRNTHSVQSYGWIAPSSLKPCTPPPTHPHTSNTVLVPYANGHCLFISVSLPCLISIIITIWVSSWTYIYMAVLGSMSDTDWDNLAYQAASIEGWGGRTHMALVVYSD</sequence>
<dbReference type="Proteomes" id="UP000054166">
    <property type="component" value="Unassembled WGS sequence"/>
</dbReference>
<proteinExistence type="predicted"/>
<evidence type="ECO:0000313" key="3">
    <source>
        <dbReference type="Proteomes" id="UP000054166"/>
    </source>
</evidence>
<dbReference type="EMBL" id="KN832997">
    <property type="protein sequence ID" value="KIM81690.1"/>
    <property type="molecule type" value="Genomic_DNA"/>
</dbReference>
<reference evidence="2 3" key="1">
    <citation type="submission" date="2014-04" db="EMBL/GenBank/DDBJ databases">
        <authorList>
            <consortium name="DOE Joint Genome Institute"/>
            <person name="Kuo A."/>
            <person name="Tarkka M."/>
            <person name="Buscot F."/>
            <person name="Kohler A."/>
            <person name="Nagy L.G."/>
            <person name="Floudas D."/>
            <person name="Copeland A."/>
            <person name="Barry K.W."/>
            <person name="Cichocki N."/>
            <person name="Veneault-Fourrey C."/>
            <person name="LaButti K."/>
            <person name="Lindquist E.A."/>
            <person name="Lipzen A."/>
            <person name="Lundell T."/>
            <person name="Morin E."/>
            <person name="Murat C."/>
            <person name="Sun H."/>
            <person name="Tunlid A."/>
            <person name="Henrissat B."/>
            <person name="Grigoriev I.V."/>
            <person name="Hibbett D.S."/>
            <person name="Martin F."/>
            <person name="Nordberg H.P."/>
            <person name="Cantor M.N."/>
            <person name="Hua S.X."/>
        </authorList>
    </citation>
    <scope>NUCLEOTIDE SEQUENCE [LARGE SCALE GENOMIC DNA]</scope>
    <source>
        <strain evidence="2 3">F 1598</strain>
    </source>
</reference>
<evidence type="ECO:0000313" key="2">
    <source>
        <dbReference type="EMBL" id="KIM81690.1"/>
    </source>
</evidence>
<evidence type="ECO:0000256" key="1">
    <source>
        <dbReference type="SAM" id="Phobius"/>
    </source>
</evidence>
<dbReference type="HOGENOM" id="CLU_1579122_0_0_1"/>
<accession>A0A0C3FAP4</accession>
<keyword evidence="1" id="KW-0812">Transmembrane</keyword>
<dbReference type="InParanoid" id="A0A0C3FAP4"/>
<reference evidence="3" key="2">
    <citation type="submission" date="2015-01" db="EMBL/GenBank/DDBJ databases">
        <title>Evolutionary Origins and Diversification of the Mycorrhizal Mutualists.</title>
        <authorList>
            <consortium name="DOE Joint Genome Institute"/>
            <consortium name="Mycorrhizal Genomics Consortium"/>
            <person name="Kohler A."/>
            <person name="Kuo A."/>
            <person name="Nagy L.G."/>
            <person name="Floudas D."/>
            <person name="Copeland A."/>
            <person name="Barry K.W."/>
            <person name="Cichocki N."/>
            <person name="Veneault-Fourrey C."/>
            <person name="LaButti K."/>
            <person name="Lindquist E.A."/>
            <person name="Lipzen A."/>
            <person name="Lundell T."/>
            <person name="Morin E."/>
            <person name="Murat C."/>
            <person name="Riley R."/>
            <person name="Ohm R."/>
            <person name="Sun H."/>
            <person name="Tunlid A."/>
            <person name="Henrissat B."/>
            <person name="Grigoriev I.V."/>
            <person name="Hibbett D.S."/>
            <person name="Martin F."/>
        </authorList>
    </citation>
    <scope>NUCLEOTIDE SEQUENCE [LARGE SCALE GENOMIC DNA]</scope>
    <source>
        <strain evidence="3">F 1598</strain>
    </source>
</reference>
<keyword evidence="1" id="KW-0472">Membrane</keyword>
<gene>
    <name evidence="2" type="ORF">PILCRDRAFT_487099</name>
</gene>
<keyword evidence="1" id="KW-1133">Transmembrane helix</keyword>
<protein>
    <submittedName>
        <fullName evidence="2">Uncharacterized protein</fullName>
    </submittedName>
</protein>
<dbReference type="AlphaFoldDB" id="A0A0C3FAP4"/>
<organism evidence="2 3">
    <name type="scientific">Piloderma croceum (strain F 1598)</name>
    <dbReference type="NCBI Taxonomy" id="765440"/>
    <lineage>
        <taxon>Eukaryota</taxon>
        <taxon>Fungi</taxon>
        <taxon>Dikarya</taxon>
        <taxon>Basidiomycota</taxon>
        <taxon>Agaricomycotina</taxon>
        <taxon>Agaricomycetes</taxon>
        <taxon>Agaricomycetidae</taxon>
        <taxon>Atheliales</taxon>
        <taxon>Atheliaceae</taxon>
        <taxon>Piloderma</taxon>
    </lineage>
</organism>